<evidence type="ECO:0000313" key="3">
    <source>
        <dbReference type="EMBL" id="CAE8674842.1"/>
    </source>
</evidence>
<gene>
    <name evidence="3" type="ORF">PGLA2088_LOCUS19133</name>
</gene>
<dbReference type="Gene3D" id="3.30.40.10">
    <property type="entry name" value="Zinc/RING finger domain, C3HC4 (zinc finger)"/>
    <property type="match status" value="1"/>
</dbReference>
<proteinExistence type="predicted"/>
<dbReference type="InterPro" id="IPR001607">
    <property type="entry name" value="Znf_UBP"/>
</dbReference>
<dbReference type="AlphaFoldDB" id="A0A813JD10"/>
<evidence type="ECO:0000313" key="4">
    <source>
        <dbReference type="Proteomes" id="UP000626109"/>
    </source>
</evidence>
<protein>
    <recommendedName>
        <fullName evidence="2">UBP-type domain-containing protein</fullName>
    </recommendedName>
</protein>
<name>A0A813JD10_POLGL</name>
<accession>A0A813JD10</accession>
<dbReference type="PANTHER" id="PTHR47665">
    <property type="entry name" value="HISTONE DEACETYLASE-LIKE PROTEIN"/>
    <property type="match status" value="1"/>
</dbReference>
<feature type="domain" description="UBP-type" evidence="2">
    <location>
        <begin position="29"/>
        <end position="130"/>
    </location>
</feature>
<dbReference type="SMART" id="SM00290">
    <property type="entry name" value="ZnF_UBP"/>
    <property type="match status" value="1"/>
</dbReference>
<dbReference type="EMBL" id="CAJNNW010024925">
    <property type="protein sequence ID" value="CAE8674842.1"/>
    <property type="molecule type" value="Genomic_DNA"/>
</dbReference>
<sequence>MASSEGQLDKTQIEDATDFSEWFSVEPATDCPHTATDVLSADGCCFDLKSPCATCANEGENMLCLACHEVHCGRHVGQHMLKHNESIGHPLVMGFMDLSFWCYTCEQYIVQTNPRLLPIYAALHTAKFGEPPPGVAGSVAISGESNSSSSSAC</sequence>
<dbReference type="PROSITE" id="PS50271">
    <property type="entry name" value="ZF_UBP"/>
    <property type="match status" value="1"/>
</dbReference>
<evidence type="ECO:0000256" key="1">
    <source>
        <dbReference type="PROSITE-ProRule" id="PRU00502"/>
    </source>
</evidence>
<dbReference type="Proteomes" id="UP000626109">
    <property type="component" value="Unassembled WGS sequence"/>
</dbReference>
<dbReference type="GO" id="GO:0008270">
    <property type="term" value="F:zinc ion binding"/>
    <property type="evidence" value="ECO:0007669"/>
    <property type="project" value="UniProtKB-KW"/>
</dbReference>
<organism evidence="3 4">
    <name type="scientific">Polarella glacialis</name>
    <name type="common">Dinoflagellate</name>
    <dbReference type="NCBI Taxonomy" id="89957"/>
    <lineage>
        <taxon>Eukaryota</taxon>
        <taxon>Sar</taxon>
        <taxon>Alveolata</taxon>
        <taxon>Dinophyceae</taxon>
        <taxon>Suessiales</taxon>
        <taxon>Suessiaceae</taxon>
        <taxon>Polarella</taxon>
    </lineage>
</organism>
<reference evidence="3" key="1">
    <citation type="submission" date="2021-02" db="EMBL/GenBank/DDBJ databases">
        <authorList>
            <person name="Dougan E. K."/>
            <person name="Rhodes N."/>
            <person name="Thang M."/>
            <person name="Chan C."/>
        </authorList>
    </citation>
    <scope>NUCLEOTIDE SEQUENCE</scope>
</reference>
<keyword evidence="1" id="KW-0862">Zinc</keyword>
<dbReference type="Pfam" id="PF02148">
    <property type="entry name" value="zf-UBP"/>
    <property type="match status" value="1"/>
</dbReference>
<dbReference type="PANTHER" id="PTHR47665:SF1">
    <property type="entry name" value="HISTONE DEACETYLASE-LIKE PROTEIN"/>
    <property type="match status" value="1"/>
</dbReference>
<dbReference type="InterPro" id="IPR013083">
    <property type="entry name" value="Znf_RING/FYVE/PHD"/>
</dbReference>
<evidence type="ECO:0000259" key="2">
    <source>
        <dbReference type="PROSITE" id="PS50271"/>
    </source>
</evidence>
<dbReference type="SUPFAM" id="SSF57850">
    <property type="entry name" value="RING/U-box"/>
    <property type="match status" value="1"/>
</dbReference>
<comment type="caution">
    <text evidence="3">The sequence shown here is derived from an EMBL/GenBank/DDBJ whole genome shotgun (WGS) entry which is preliminary data.</text>
</comment>
<keyword evidence="1" id="KW-0479">Metal-binding</keyword>
<keyword evidence="1" id="KW-0863">Zinc-finger</keyword>